<feature type="compositionally biased region" description="Polar residues" evidence="1">
    <location>
        <begin position="136"/>
        <end position="148"/>
    </location>
</feature>
<gene>
    <name evidence="2" type="ORF">FOL47_001473</name>
</gene>
<dbReference type="OrthoDB" id="10349106at2759"/>
<comment type="caution">
    <text evidence="2">The sequence shown here is derived from an EMBL/GenBank/DDBJ whole genome shotgun (WGS) entry which is preliminary data.</text>
</comment>
<feature type="region of interest" description="Disordered" evidence="1">
    <location>
        <begin position="136"/>
        <end position="179"/>
    </location>
</feature>
<protein>
    <submittedName>
        <fullName evidence="2">Uncharacterized protein</fullName>
    </submittedName>
</protein>
<dbReference type="EMBL" id="JAAPAO010000135">
    <property type="protein sequence ID" value="KAF4671549.1"/>
    <property type="molecule type" value="Genomic_DNA"/>
</dbReference>
<name>A0A7J6MIX2_PERCH</name>
<reference evidence="2 3" key="1">
    <citation type="submission" date="2020-04" db="EMBL/GenBank/DDBJ databases">
        <title>Perkinsus chesapeaki whole genome sequence.</title>
        <authorList>
            <person name="Bogema D.R."/>
        </authorList>
    </citation>
    <scope>NUCLEOTIDE SEQUENCE [LARGE SCALE GENOMIC DNA]</scope>
    <source>
        <strain evidence="2">ATCC PRA-425</strain>
    </source>
</reference>
<dbReference type="Proteomes" id="UP000591131">
    <property type="component" value="Unassembled WGS sequence"/>
</dbReference>
<proteinExistence type="predicted"/>
<organism evidence="2 3">
    <name type="scientific">Perkinsus chesapeaki</name>
    <name type="common">Clam parasite</name>
    <name type="synonym">Perkinsus andrewsi</name>
    <dbReference type="NCBI Taxonomy" id="330153"/>
    <lineage>
        <taxon>Eukaryota</taxon>
        <taxon>Sar</taxon>
        <taxon>Alveolata</taxon>
        <taxon>Perkinsozoa</taxon>
        <taxon>Perkinsea</taxon>
        <taxon>Perkinsida</taxon>
        <taxon>Perkinsidae</taxon>
        <taxon>Perkinsus</taxon>
    </lineage>
</organism>
<evidence type="ECO:0000313" key="2">
    <source>
        <dbReference type="EMBL" id="KAF4671549.1"/>
    </source>
</evidence>
<dbReference type="AlphaFoldDB" id="A0A7J6MIX2"/>
<keyword evidence="3" id="KW-1185">Reference proteome</keyword>
<evidence type="ECO:0000313" key="3">
    <source>
        <dbReference type="Proteomes" id="UP000591131"/>
    </source>
</evidence>
<evidence type="ECO:0000256" key="1">
    <source>
        <dbReference type="SAM" id="MobiDB-lite"/>
    </source>
</evidence>
<accession>A0A7J6MIX2</accession>
<sequence>MPVKPSSADSLTITQANTSKNIFTEEETNSLGNIISNESENRLPIILSKGNSADARAQQSYIWSKIAEERIGEQLKRKFQAIRTQAKSDAAAAKNSLATTGGGRLGVSSYHSSFTVNLSPEELYGVGDAIFGTVKTSNPQSSAAGSSTDIHDPSFGSLPDNTATAKVRDIDYEVEQPDV</sequence>